<gene>
    <name evidence="3" type="ORF">Lupro_05285</name>
</gene>
<feature type="transmembrane region" description="Helical" evidence="1">
    <location>
        <begin position="148"/>
        <end position="166"/>
    </location>
</feature>
<feature type="transmembrane region" description="Helical" evidence="1">
    <location>
        <begin position="206"/>
        <end position="228"/>
    </location>
</feature>
<reference evidence="4" key="1">
    <citation type="submission" date="2015-12" db="EMBL/GenBank/DDBJ databases">
        <title>Complete genome sequence of Lutibacter profundus strain LP1.</title>
        <authorList>
            <person name="Wissuwa J."/>
            <person name="Le Moine Bauer S."/>
            <person name="Stokke R."/>
            <person name="Dahle H."/>
            <person name="Steen I.H."/>
        </authorList>
    </citation>
    <scope>NUCLEOTIDE SEQUENCE [LARGE SCALE GENOMIC DNA]</scope>
    <source>
        <strain evidence="4">LP1</strain>
    </source>
</reference>
<reference evidence="3 4" key="2">
    <citation type="journal article" date="2016" name="Int. J. Syst. Evol. Microbiol.">
        <title>Lutibacter profundi sp. nov., isolated from a deep-sea hydrothermal system on the Arctic Mid-Ocean Ridge and emended description of the genus Lutibacter.</title>
        <authorList>
            <person name="Le Moine Bauer S."/>
            <person name="Roalkvam I."/>
            <person name="Steen I.H."/>
            <person name="Dahle H."/>
        </authorList>
    </citation>
    <scope>NUCLEOTIDE SEQUENCE [LARGE SCALE GENOMIC DNA]</scope>
    <source>
        <strain evidence="3 4">LP1</strain>
    </source>
</reference>
<feature type="transmembrane region" description="Helical" evidence="1">
    <location>
        <begin position="181"/>
        <end position="199"/>
    </location>
</feature>
<dbReference type="PANTHER" id="PTHR39084">
    <property type="entry name" value="MEMBRANE PROTEIN-RELATED"/>
    <property type="match status" value="1"/>
</dbReference>
<dbReference type="AlphaFoldDB" id="A0A120IE64"/>
<name>A0A120IE64_9FLAO</name>
<dbReference type="Proteomes" id="UP000059672">
    <property type="component" value="Chromosome"/>
</dbReference>
<feature type="domain" description="DUF4010" evidence="2">
    <location>
        <begin position="186"/>
        <end position="394"/>
    </location>
</feature>
<keyword evidence="1" id="KW-0472">Membrane</keyword>
<feature type="transmembrane region" description="Helical" evidence="1">
    <location>
        <begin position="313"/>
        <end position="334"/>
    </location>
</feature>
<sequence>MDFFKSIPQDFINFFLVTIFSLLIGLEQRKIHEKQKNEVLFGTDRTFALVGILGFVLYTLNPITYIPFLTGFVTLTILLAIFYNYKLMKTSLAGFTSIIAVLLTYTITPIIYTQPHWMVLSIIVGILILLEIKEDLFKISQKISNTEFITLAKFIIIAGIILPILPNEPIFSFISISPYKFWLAIVAVSTISYISYLLQKYVFQNAGLLLTGILGGMYSSTATTIVLARKSKDGSSASKIVASILFATAMMYIRLFVLAFIFNKTVAQSLVYFFIPLTFFSILLALFFNSKDNVNEVNQKQITYKNPLEFKTAFIFGLLFVVFAMVTDLVLKYYGNSGVKILSVIVGVTDIDPFILNLFQTKNNSLTITLIVQATILATISNALIKMGYALFFGNKKIASKIIFGFLAIIFFSILLLLIVRV</sequence>
<evidence type="ECO:0000313" key="4">
    <source>
        <dbReference type="Proteomes" id="UP000059672"/>
    </source>
</evidence>
<keyword evidence="1" id="KW-1133">Transmembrane helix</keyword>
<feature type="transmembrane region" description="Helical" evidence="1">
    <location>
        <begin position="6"/>
        <end position="26"/>
    </location>
</feature>
<feature type="transmembrane region" description="Helical" evidence="1">
    <location>
        <begin position="92"/>
        <end position="111"/>
    </location>
</feature>
<keyword evidence="1" id="KW-0812">Transmembrane</keyword>
<feature type="transmembrane region" description="Helical" evidence="1">
    <location>
        <begin position="240"/>
        <end position="262"/>
    </location>
</feature>
<feature type="transmembrane region" description="Helical" evidence="1">
    <location>
        <begin position="117"/>
        <end position="136"/>
    </location>
</feature>
<feature type="transmembrane region" description="Helical" evidence="1">
    <location>
        <begin position="38"/>
        <end position="59"/>
    </location>
</feature>
<feature type="transmembrane region" description="Helical" evidence="1">
    <location>
        <begin position="65"/>
        <end position="85"/>
    </location>
</feature>
<dbReference type="RefSeq" id="WP_068206954.1">
    <property type="nucleotide sequence ID" value="NZ_CP013355.1"/>
</dbReference>
<dbReference type="EMBL" id="CP013355">
    <property type="protein sequence ID" value="AMC10692.1"/>
    <property type="molecule type" value="Genomic_DNA"/>
</dbReference>
<dbReference type="OrthoDB" id="9813718at2"/>
<evidence type="ECO:0000259" key="2">
    <source>
        <dbReference type="Pfam" id="PF13194"/>
    </source>
</evidence>
<dbReference type="Pfam" id="PF13194">
    <property type="entry name" value="DUF4010"/>
    <property type="match status" value="1"/>
</dbReference>
<feature type="transmembrane region" description="Helical" evidence="1">
    <location>
        <begin position="365"/>
        <end position="386"/>
    </location>
</feature>
<feature type="transmembrane region" description="Helical" evidence="1">
    <location>
        <begin position="398"/>
        <end position="420"/>
    </location>
</feature>
<dbReference type="PANTHER" id="PTHR39084:SF1">
    <property type="entry name" value="DUF4010 DOMAIN-CONTAINING PROTEIN"/>
    <property type="match status" value="1"/>
</dbReference>
<accession>A0A120IE64</accession>
<proteinExistence type="predicted"/>
<evidence type="ECO:0000256" key="1">
    <source>
        <dbReference type="SAM" id="Phobius"/>
    </source>
</evidence>
<protein>
    <recommendedName>
        <fullName evidence="2">DUF4010 domain-containing protein</fullName>
    </recommendedName>
</protein>
<dbReference type="InterPro" id="IPR025105">
    <property type="entry name" value="DUF4010"/>
</dbReference>
<evidence type="ECO:0000313" key="3">
    <source>
        <dbReference type="EMBL" id="AMC10692.1"/>
    </source>
</evidence>
<keyword evidence="4" id="KW-1185">Reference proteome</keyword>
<organism evidence="3 4">
    <name type="scientific">Lutibacter profundi</name>
    <dbReference type="NCBI Taxonomy" id="1622118"/>
    <lineage>
        <taxon>Bacteria</taxon>
        <taxon>Pseudomonadati</taxon>
        <taxon>Bacteroidota</taxon>
        <taxon>Flavobacteriia</taxon>
        <taxon>Flavobacteriales</taxon>
        <taxon>Flavobacteriaceae</taxon>
        <taxon>Lutibacter</taxon>
    </lineage>
</organism>
<dbReference type="KEGG" id="lut:Lupro_05285"/>
<feature type="transmembrane region" description="Helical" evidence="1">
    <location>
        <begin position="269"/>
        <end position="288"/>
    </location>
</feature>